<gene>
    <name evidence="1" type="ORF">FWK35_00024551</name>
</gene>
<proteinExistence type="predicted"/>
<sequence length="205" mass="24616">MLKTNHVIISKYLKVINEKYLYTIGIFVIKKDASGFLSWIFRAFVDKCRLNFDELSIDDYIVCTMTNNMEDSNVMFSEKEVYKFSLHKLLKNDIERWRCIHRSCKSFFKYNKNQFIDQNLTHNCDSEKILNKKLKKINYLLHSELKNNDINTLTLYDCKLIEKIFITRVKIFYQTFHKIISNEINKVLNDLNVKSNRQENFLLPN</sequence>
<name>A0A6G0XUU8_APHCR</name>
<reference evidence="1 2" key="1">
    <citation type="submission" date="2019-08" db="EMBL/GenBank/DDBJ databases">
        <title>Whole genome of Aphis craccivora.</title>
        <authorList>
            <person name="Voronova N.V."/>
            <person name="Shulinski R.S."/>
            <person name="Bandarenka Y.V."/>
            <person name="Zhorov D.G."/>
            <person name="Warner D."/>
        </authorList>
    </citation>
    <scope>NUCLEOTIDE SEQUENCE [LARGE SCALE GENOMIC DNA]</scope>
    <source>
        <strain evidence="1">180601</strain>
        <tissue evidence="1">Whole Body</tissue>
    </source>
</reference>
<organism evidence="1 2">
    <name type="scientific">Aphis craccivora</name>
    <name type="common">Cowpea aphid</name>
    <dbReference type="NCBI Taxonomy" id="307492"/>
    <lineage>
        <taxon>Eukaryota</taxon>
        <taxon>Metazoa</taxon>
        <taxon>Ecdysozoa</taxon>
        <taxon>Arthropoda</taxon>
        <taxon>Hexapoda</taxon>
        <taxon>Insecta</taxon>
        <taxon>Pterygota</taxon>
        <taxon>Neoptera</taxon>
        <taxon>Paraneoptera</taxon>
        <taxon>Hemiptera</taxon>
        <taxon>Sternorrhyncha</taxon>
        <taxon>Aphidomorpha</taxon>
        <taxon>Aphidoidea</taxon>
        <taxon>Aphididae</taxon>
        <taxon>Aphidini</taxon>
        <taxon>Aphis</taxon>
        <taxon>Aphis</taxon>
    </lineage>
</organism>
<keyword evidence="2" id="KW-1185">Reference proteome</keyword>
<dbReference type="AlphaFoldDB" id="A0A6G0XUU8"/>
<accession>A0A6G0XUU8</accession>
<evidence type="ECO:0000313" key="2">
    <source>
        <dbReference type="Proteomes" id="UP000478052"/>
    </source>
</evidence>
<evidence type="ECO:0000313" key="1">
    <source>
        <dbReference type="EMBL" id="KAF0744262.1"/>
    </source>
</evidence>
<dbReference type="Proteomes" id="UP000478052">
    <property type="component" value="Unassembled WGS sequence"/>
</dbReference>
<protein>
    <submittedName>
        <fullName evidence="1">FLYWCH-type domain-containing protein</fullName>
    </submittedName>
</protein>
<comment type="caution">
    <text evidence="1">The sequence shown here is derived from an EMBL/GenBank/DDBJ whole genome shotgun (WGS) entry which is preliminary data.</text>
</comment>
<dbReference type="EMBL" id="VUJU01007512">
    <property type="protein sequence ID" value="KAF0744262.1"/>
    <property type="molecule type" value="Genomic_DNA"/>
</dbReference>